<evidence type="ECO:0000259" key="3">
    <source>
        <dbReference type="Pfam" id="PF01979"/>
    </source>
</evidence>
<evidence type="ECO:0000256" key="1">
    <source>
        <dbReference type="ARBA" id="ARBA00006745"/>
    </source>
</evidence>
<dbReference type="InterPro" id="IPR011059">
    <property type="entry name" value="Metal-dep_hydrolase_composite"/>
</dbReference>
<evidence type="ECO:0000313" key="5">
    <source>
        <dbReference type="Proteomes" id="UP000635278"/>
    </source>
</evidence>
<dbReference type="InterPro" id="IPR006680">
    <property type="entry name" value="Amidohydro-rel"/>
</dbReference>
<dbReference type="Gene3D" id="2.30.40.10">
    <property type="entry name" value="Urease, subunit C, domain 1"/>
    <property type="match status" value="1"/>
</dbReference>
<comment type="similarity">
    <text evidence="1">Belongs to the metallo-dependent hydrolases superfamily. ATZ/TRZ family.</text>
</comment>
<dbReference type="PANTHER" id="PTHR43794:SF11">
    <property type="entry name" value="AMIDOHYDROLASE-RELATED DOMAIN-CONTAINING PROTEIN"/>
    <property type="match status" value="1"/>
</dbReference>
<dbReference type="EMBL" id="WOTB01000005">
    <property type="protein sequence ID" value="NHN84123.1"/>
    <property type="molecule type" value="Genomic_DNA"/>
</dbReference>
<sequence>MTEIDTALYRHDLVIRNASGILTGLRGEAARRSGDIRVRDGRIVAIGDIAPLPGDEVLDARGGIVTPGFVSVHHHLFQSVLKAVPSAINARLETWLRLVPVHYWHKIDEEALQVAAEIGIAELLLSGCTLVNDHHYLFSDRYGYDPAAVLFDTAERLGIRLALSRGGTTRDRSYDTDDVVPMPVETLDVMLARVQDLTTRYHDAGPDSSRKILLAPNTPTWGATPEELKAMAAAARQMGIGLHSHLSETDHYVSWCREVHDCRPVEFVARHDWVGPDVFFAHLVHVDQDEIAVLAATGTGMAHCPQSNCRLGSGIAPAAALDRAGGRVAMGVDGAASNEACDMASEMHAGWMVQRAVGGADAASVEDVVRWSTTAGAAMLGYEELGVVAEGRIADLVVHGLDDPRHAGLHDPLAAPVVSGGSSVRHVLKAGRPVVTDGVIPGFDMPRLIARAREVVARLG</sequence>
<name>A0ABX0JPU1_9PROT</name>
<dbReference type="InterPro" id="IPR032466">
    <property type="entry name" value="Metal_Hydrolase"/>
</dbReference>
<dbReference type="SUPFAM" id="SSF51338">
    <property type="entry name" value="Composite domain of metallo-dependent hydrolases"/>
    <property type="match status" value="1"/>
</dbReference>
<feature type="domain" description="Amidohydrolase-related" evidence="3">
    <location>
        <begin position="64"/>
        <end position="434"/>
    </location>
</feature>
<dbReference type="SUPFAM" id="SSF51556">
    <property type="entry name" value="Metallo-dependent hydrolases"/>
    <property type="match status" value="1"/>
</dbReference>
<keyword evidence="5" id="KW-1185">Reference proteome</keyword>
<dbReference type="InterPro" id="IPR050287">
    <property type="entry name" value="MTA/SAH_deaminase"/>
</dbReference>
<reference evidence="4 5" key="1">
    <citation type="journal article" date="2020" name="Int. J. Syst. Evol. Microbiol.">
        <title>Novel acetic acid bacteria from cider fermentations: Acetobacter conturbans sp. nov. and Acetobacter fallax sp. nov.</title>
        <authorList>
            <person name="Sombolestani A.S."/>
            <person name="Cleenwerck I."/>
            <person name="Cnockaert M."/>
            <person name="Borremans W."/>
            <person name="Wieme A.D."/>
            <person name="De Vuyst L."/>
            <person name="Vandamme P."/>
        </authorList>
    </citation>
    <scope>NUCLEOTIDE SEQUENCE [LARGE SCALE GENOMIC DNA]</scope>
    <source>
        <strain evidence="4 5">LMG 30640</strain>
    </source>
</reference>
<gene>
    <name evidence="4" type="ORF">GOB93_05625</name>
</gene>
<dbReference type="Gene3D" id="3.20.20.140">
    <property type="entry name" value="Metal-dependent hydrolases"/>
    <property type="match status" value="1"/>
</dbReference>
<comment type="caution">
    <text evidence="4">The sequence shown here is derived from an EMBL/GenBank/DDBJ whole genome shotgun (WGS) entry which is preliminary data.</text>
</comment>
<evidence type="ECO:0000313" key="4">
    <source>
        <dbReference type="EMBL" id="NHN84123.1"/>
    </source>
</evidence>
<proteinExistence type="inferred from homology"/>
<dbReference type="Pfam" id="PF01979">
    <property type="entry name" value="Amidohydro_1"/>
    <property type="match status" value="1"/>
</dbReference>
<keyword evidence="2" id="KW-0378">Hydrolase</keyword>
<accession>A0ABX0JPU1</accession>
<dbReference type="RefSeq" id="WP_173582506.1">
    <property type="nucleotide sequence ID" value="NZ_WOTB01000005.1"/>
</dbReference>
<dbReference type="CDD" id="cd01298">
    <property type="entry name" value="ATZ_TRZ_like"/>
    <property type="match status" value="1"/>
</dbReference>
<organism evidence="4 5">
    <name type="scientific">Acetobacter musti</name>
    <dbReference type="NCBI Taxonomy" id="864732"/>
    <lineage>
        <taxon>Bacteria</taxon>
        <taxon>Pseudomonadati</taxon>
        <taxon>Pseudomonadota</taxon>
        <taxon>Alphaproteobacteria</taxon>
        <taxon>Acetobacterales</taxon>
        <taxon>Acetobacteraceae</taxon>
        <taxon>Acetobacter</taxon>
    </lineage>
</organism>
<evidence type="ECO:0000256" key="2">
    <source>
        <dbReference type="ARBA" id="ARBA00022801"/>
    </source>
</evidence>
<dbReference type="NCBIfam" id="NF009059">
    <property type="entry name" value="PRK12393.1"/>
    <property type="match status" value="1"/>
</dbReference>
<protein>
    <submittedName>
        <fullName evidence="4">Amidohydrolase family protein</fullName>
    </submittedName>
</protein>
<dbReference type="PANTHER" id="PTHR43794">
    <property type="entry name" value="AMINOHYDROLASE SSNA-RELATED"/>
    <property type="match status" value="1"/>
</dbReference>
<dbReference type="Proteomes" id="UP000635278">
    <property type="component" value="Unassembled WGS sequence"/>
</dbReference>